<dbReference type="Gene3D" id="3.10.105.10">
    <property type="entry name" value="Dipeptide-binding Protein, Domain 3"/>
    <property type="match status" value="1"/>
</dbReference>
<dbReference type="SUPFAM" id="SSF53850">
    <property type="entry name" value="Periplasmic binding protein-like II"/>
    <property type="match status" value="1"/>
</dbReference>
<dbReference type="InterPro" id="IPR030678">
    <property type="entry name" value="Peptide/Ni-bd"/>
</dbReference>
<dbReference type="EMBL" id="JAUEDK010000006">
    <property type="protein sequence ID" value="MDN0074319.1"/>
    <property type="molecule type" value="Genomic_DNA"/>
</dbReference>
<evidence type="ECO:0000256" key="2">
    <source>
        <dbReference type="SAM" id="SignalP"/>
    </source>
</evidence>
<sequence length="605" mass="68249">MVKRGWCRLVAGLLVALCALPAVAAPAIALGYAPKYPPNFAHFDYVNPEAPKGGRLVLPAIGSFDTLNPFTLKGDKESGVGALVLETLMAQSSDEPFSQYGLIADDEALAPDGLSVTFHINPKARFQNGERITAADVAFSFNTLTRDPAASPNYRFYWTDVSRVVVLDASRVRFDFKRKNAELHMILGQLPVFARSWIPKGKTLADVATSVPVGSGPYRLAVYDLGKRTEFTRDLHYWAANLPIRRGMYNFDRIVFRYYQDDTARLEAFKAGEFDLASENVAKNWARSYRGSKFDDGRIVKKELPHSNGAGMQGFVFNLRNPLFHDRRVRQALVQSFDFEWVNKQLFYGQYRRSPSYFTNSELAASGLPTPDELALLEPLRKALSQEVFGPAVVPPVTDLSIGNREQLKAARRLLFKAGWRYEGGRLVDQNGRPFVFEFLAFSRAYERIVAKWQKDLAKIGITLNVRVVDPAIFQRRTNDFAYDMTVVVYGASQSPGNEQLNFHSCAAARTPGSNNWAGLCDPAVDALLQNFVHFDDRRQLVAASRALDRVLRAGYYVVPNWYLPYHRVAWWNRFGQPAILPKFYDPTGWAIETWWAKPAAKQER</sequence>
<evidence type="ECO:0000256" key="1">
    <source>
        <dbReference type="ARBA" id="ARBA00022729"/>
    </source>
</evidence>
<feature type="domain" description="Solute-binding protein family 5" evidence="3">
    <location>
        <begin position="102"/>
        <end position="502"/>
    </location>
</feature>
<gene>
    <name evidence="4" type="ORF">QU481_05360</name>
</gene>
<comment type="caution">
    <text evidence="4">The sequence shown here is derived from an EMBL/GenBank/DDBJ whole genome shotgun (WGS) entry which is preliminary data.</text>
</comment>
<name>A0ABT7XL55_9NEIS</name>
<dbReference type="PIRSF" id="PIRSF002741">
    <property type="entry name" value="MppA"/>
    <property type="match status" value="1"/>
</dbReference>
<keyword evidence="1 2" id="KW-0732">Signal</keyword>
<dbReference type="Proteomes" id="UP001168540">
    <property type="component" value="Unassembled WGS sequence"/>
</dbReference>
<feature type="chain" id="PRO_5045526921" evidence="2">
    <location>
        <begin position="25"/>
        <end position="605"/>
    </location>
</feature>
<dbReference type="RefSeq" id="WP_289828873.1">
    <property type="nucleotide sequence ID" value="NZ_JAUEDK010000006.1"/>
</dbReference>
<dbReference type="Gene3D" id="3.40.190.10">
    <property type="entry name" value="Periplasmic binding protein-like II"/>
    <property type="match status" value="1"/>
</dbReference>
<keyword evidence="5" id="KW-1185">Reference proteome</keyword>
<protein>
    <submittedName>
        <fullName evidence="4">Extracellular solute-binding protein</fullName>
    </submittedName>
</protein>
<evidence type="ECO:0000259" key="3">
    <source>
        <dbReference type="Pfam" id="PF00496"/>
    </source>
</evidence>
<reference evidence="4" key="1">
    <citation type="submission" date="2023-06" db="EMBL/GenBank/DDBJ databases">
        <authorList>
            <person name="Zhang S."/>
        </authorList>
    </citation>
    <scope>NUCLEOTIDE SEQUENCE</scope>
    <source>
        <strain evidence="4">SG2303</strain>
    </source>
</reference>
<accession>A0ABT7XL55</accession>
<evidence type="ECO:0000313" key="4">
    <source>
        <dbReference type="EMBL" id="MDN0074319.1"/>
    </source>
</evidence>
<proteinExistence type="predicted"/>
<dbReference type="PANTHER" id="PTHR30290:SF64">
    <property type="entry name" value="ABC TRANSPORTER PERIPLASMIC BINDING PROTEIN"/>
    <property type="match status" value="1"/>
</dbReference>
<feature type="signal peptide" evidence="2">
    <location>
        <begin position="1"/>
        <end position="24"/>
    </location>
</feature>
<dbReference type="InterPro" id="IPR000914">
    <property type="entry name" value="SBP_5_dom"/>
</dbReference>
<dbReference type="Pfam" id="PF00496">
    <property type="entry name" value="SBP_bac_5"/>
    <property type="match status" value="1"/>
</dbReference>
<organism evidence="4 5">
    <name type="scientific">Crenobacter oryzisoli</name>
    <dbReference type="NCBI Taxonomy" id="3056844"/>
    <lineage>
        <taxon>Bacteria</taxon>
        <taxon>Pseudomonadati</taxon>
        <taxon>Pseudomonadota</taxon>
        <taxon>Betaproteobacteria</taxon>
        <taxon>Neisseriales</taxon>
        <taxon>Neisseriaceae</taxon>
        <taxon>Crenobacter</taxon>
    </lineage>
</organism>
<evidence type="ECO:0000313" key="5">
    <source>
        <dbReference type="Proteomes" id="UP001168540"/>
    </source>
</evidence>
<dbReference type="CDD" id="cd08497">
    <property type="entry name" value="MbnE-like"/>
    <property type="match status" value="1"/>
</dbReference>
<dbReference type="InterPro" id="IPR039424">
    <property type="entry name" value="SBP_5"/>
</dbReference>
<dbReference type="PANTHER" id="PTHR30290">
    <property type="entry name" value="PERIPLASMIC BINDING COMPONENT OF ABC TRANSPORTER"/>
    <property type="match status" value="1"/>
</dbReference>